<evidence type="ECO:0000313" key="2">
    <source>
        <dbReference type="EMBL" id="GAA2012059.1"/>
    </source>
</evidence>
<feature type="region of interest" description="Disordered" evidence="1">
    <location>
        <begin position="530"/>
        <end position="569"/>
    </location>
</feature>
<evidence type="ECO:0000256" key="1">
    <source>
        <dbReference type="SAM" id="MobiDB-lite"/>
    </source>
</evidence>
<gene>
    <name evidence="2" type="ORF">GCM10009839_02950</name>
</gene>
<reference evidence="3" key="1">
    <citation type="journal article" date="2019" name="Int. J. Syst. Evol. Microbiol.">
        <title>The Global Catalogue of Microorganisms (GCM) 10K type strain sequencing project: providing services to taxonomists for standard genome sequencing and annotation.</title>
        <authorList>
            <consortium name="The Broad Institute Genomics Platform"/>
            <consortium name="The Broad Institute Genome Sequencing Center for Infectious Disease"/>
            <person name="Wu L."/>
            <person name="Ma J."/>
        </authorList>
    </citation>
    <scope>NUCLEOTIDE SEQUENCE [LARGE SCALE GENOMIC DNA]</scope>
    <source>
        <strain evidence="3">JCM 16014</strain>
    </source>
</reference>
<dbReference type="RefSeq" id="WP_344663611.1">
    <property type="nucleotide sequence ID" value="NZ_BAAAQN010000001.1"/>
</dbReference>
<evidence type="ECO:0008006" key="4">
    <source>
        <dbReference type="Google" id="ProtNLM"/>
    </source>
</evidence>
<keyword evidence="3" id="KW-1185">Reference proteome</keyword>
<dbReference type="InterPro" id="IPR016024">
    <property type="entry name" value="ARM-type_fold"/>
</dbReference>
<feature type="compositionally biased region" description="Low complexity" evidence="1">
    <location>
        <begin position="544"/>
        <end position="569"/>
    </location>
</feature>
<name>A0ABP5F3Q2_9ACTN</name>
<accession>A0ABP5F3Q2</accession>
<sequence>MIETERRAALHQAMVDRDFPVIEEALRGEDLALRRAALRAVRTLPVADDAAAAVLTDASLELRRAFYRTLFHARRTALADRLLPSVRRQWGDGEAALLLAACSADVAAKQLPELAHAVGSWTALARRHPEAVMAHLDSGDPALEVLGYAFWKRWGDAVAILAESLPTRTIALLKKQNTRYGQQLPAHAMTALTKADPIGAWPVVRGDGRLKNQQRYFRAVAELDDAAIIATVDGDLYTLSAVLRYLPPNRREALVDTFAAAAPGLAPMWAEPLLDELPRARAEAEARRMLEWHRPQWHATRGRSQAEVAELQLASYLPYAEAVEVLTEGAAAGTPTVRVGARALLLRCAARTGDAGEVLRQVEALAPRVLNEQDPVRGSFLDSLGALPIAVFDDTWVPVLDRLTAVVTEARDTSDSTRFHLRVLARRTLRHQTSPGLVAWALDVYRRLVARFGAAGLAVPEPEAPDAVPPARRRRRNRYIHVTPQMTDWRLDLALRPGQERELVALLRPWLDDDAVVRDLRRALGRRAGNCPELPAAAGRTDQAEPSEAPEAPEAAAASRSPESAESALSRLLAEANGPQSPEAVAALTECCARVRPSVLGPALTSALVAPDSKISLRKQVVRQLRRNRIPGHLDVLLRAWQQPDTHRDVRVAIAVVLRGATEDPRALDAVAASVAPGMSEALIRTLFQPHPRQYPPEARAVYAALIRNLLPASDDGGVRFRGLKAFRVWAPWYSGGFEDLVDTLFGPDPDEAELASALIQALITTGSGTDQAPNLVRRLADDPAQGKHATTLTAAIASLRGRYQTPEPWSLVLVERSLAALTSTPRHARLALHLALALVDLSTDDLDDRLIAYADLLTNRPYLAGMSEHRLRERICPHLGTQPPARLLSAALTLADRGDLAGGLVSGQLAKIVIGQGNRDEAWRELVTALRGSVHFEVADAAWDIDLSVSVSD</sequence>
<dbReference type="EMBL" id="BAAAQN010000001">
    <property type="protein sequence ID" value="GAA2012059.1"/>
    <property type="molecule type" value="Genomic_DNA"/>
</dbReference>
<proteinExistence type="predicted"/>
<protein>
    <recommendedName>
        <fullName evidence="4">HEAT repeat domain-containing protein</fullName>
    </recommendedName>
</protein>
<evidence type="ECO:0000313" key="3">
    <source>
        <dbReference type="Proteomes" id="UP001500751"/>
    </source>
</evidence>
<dbReference type="Proteomes" id="UP001500751">
    <property type="component" value="Unassembled WGS sequence"/>
</dbReference>
<dbReference type="SUPFAM" id="SSF48371">
    <property type="entry name" value="ARM repeat"/>
    <property type="match status" value="1"/>
</dbReference>
<comment type="caution">
    <text evidence="2">The sequence shown here is derived from an EMBL/GenBank/DDBJ whole genome shotgun (WGS) entry which is preliminary data.</text>
</comment>
<organism evidence="2 3">
    <name type="scientific">Catenulispora yoronensis</name>
    <dbReference type="NCBI Taxonomy" id="450799"/>
    <lineage>
        <taxon>Bacteria</taxon>
        <taxon>Bacillati</taxon>
        <taxon>Actinomycetota</taxon>
        <taxon>Actinomycetes</taxon>
        <taxon>Catenulisporales</taxon>
        <taxon>Catenulisporaceae</taxon>
        <taxon>Catenulispora</taxon>
    </lineage>
</organism>